<dbReference type="Pfam" id="PF19142">
    <property type="entry name" value="DUF5825"/>
    <property type="match status" value="2"/>
</dbReference>
<sequence>MSGPPACVPLTLWKDRDPAAMRVPGMYAGRVEATGDPVATVSRVAEDGVQLARLEDTVDLEDADGAAAVAALTVIRELTSHGIAVDWTIHMPAGTAGWRPLSHLHPPTAVYADSTEDDVVGSAADGVVGSAAGGVVGSAVGGLVGSVGDGIAAAWRESFHIAKCGYRLGPGFIEIRDRRTGSFKRLVIRNPHREEAIAPLLRGVRVTALSPAVTERYLRADLLHRVGGFVWWTPYRIRRWPLSSTIP</sequence>
<comment type="caution">
    <text evidence="1">The sequence shown here is derived from an EMBL/GenBank/DDBJ whole genome shotgun (WGS) entry which is preliminary data.</text>
</comment>
<dbReference type="Proteomes" id="UP001597097">
    <property type="component" value="Unassembled WGS sequence"/>
</dbReference>
<reference evidence="2" key="1">
    <citation type="journal article" date="2019" name="Int. J. Syst. Evol. Microbiol.">
        <title>The Global Catalogue of Microorganisms (GCM) 10K type strain sequencing project: providing services to taxonomists for standard genome sequencing and annotation.</title>
        <authorList>
            <consortium name="The Broad Institute Genomics Platform"/>
            <consortium name="The Broad Institute Genome Sequencing Center for Infectious Disease"/>
            <person name="Wu L."/>
            <person name="Ma J."/>
        </authorList>
    </citation>
    <scope>NUCLEOTIDE SEQUENCE [LARGE SCALE GENOMIC DNA]</scope>
    <source>
        <strain evidence="2">CGMCC 1.15399</strain>
    </source>
</reference>
<dbReference type="InterPro" id="IPR043863">
    <property type="entry name" value="DUF5825"/>
</dbReference>
<accession>A0ABW4GYG4</accession>
<keyword evidence="2" id="KW-1185">Reference proteome</keyword>
<evidence type="ECO:0000313" key="1">
    <source>
        <dbReference type="EMBL" id="MFD1547555.1"/>
    </source>
</evidence>
<evidence type="ECO:0000313" key="2">
    <source>
        <dbReference type="Proteomes" id="UP001597097"/>
    </source>
</evidence>
<organism evidence="1 2">
    <name type="scientific">Nonomuraea guangzhouensis</name>
    <dbReference type="NCBI Taxonomy" id="1291555"/>
    <lineage>
        <taxon>Bacteria</taxon>
        <taxon>Bacillati</taxon>
        <taxon>Actinomycetota</taxon>
        <taxon>Actinomycetes</taxon>
        <taxon>Streptosporangiales</taxon>
        <taxon>Streptosporangiaceae</taxon>
        <taxon>Nonomuraea</taxon>
    </lineage>
</organism>
<gene>
    <name evidence="1" type="ORF">ACFSJ0_61735</name>
</gene>
<dbReference type="RefSeq" id="WP_219537069.1">
    <property type="nucleotide sequence ID" value="NZ_JAHKRM010000034.1"/>
</dbReference>
<proteinExistence type="predicted"/>
<dbReference type="EMBL" id="JBHUCM010000078">
    <property type="protein sequence ID" value="MFD1547555.1"/>
    <property type="molecule type" value="Genomic_DNA"/>
</dbReference>
<protein>
    <submittedName>
        <fullName evidence="1">DUF5825 family protein</fullName>
    </submittedName>
</protein>
<name>A0ABW4GYG4_9ACTN</name>